<name>A0A448UYI8_9MICC</name>
<keyword evidence="3 5" id="KW-1133">Transmembrane helix</keyword>
<feature type="transmembrane region" description="Helical" evidence="5">
    <location>
        <begin position="92"/>
        <end position="111"/>
    </location>
</feature>
<dbReference type="PROSITE" id="PS50850">
    <property type="entry name" value="MFS"/>
    <property type="match status" value="1"/>
</dbReference>
<organism evidence="7 8">
    <name type="scientific">Rothia dentocariosa</name>
    <dbReference type="NCBI Taxonomy" id="2047"/>
    <lineage>
        <taxon>Bacteria</taxon>
        <taxon>Bacillati</taxon>
        <taxon>Actinomycetota</taxon>
        <taxon>Actinomycetes</taxon>
        <taxon>Micrococcales</taxon>
        <taxon>Micrococcaceae</taxon>
        <taxon>Rothia</taxon>
    </lineage>
</organism>
<feature type="transmembrane region" description="Helical" evidence="5">
    <location>
        <begin position="61"/>
        <end position="80"/>
    </location>
</feature>
<proteinExistence type="predicted"/>
<dbReference type="GO" id="GO:0022857">
    <property type="term" value="F:transmembrane transporter activity"/>
    <property type="evidence" value="ECO:0007669"/>
    <property type="project" value="InterPro"/>
</dbReference>
<dbReference type="PANTHER" id="PTHR42718:SF42">
    <property type="entry name" value="EXPORT PROTEIN"/>
    <property type="match status" value="1"/>
</dbReference>
<evidence type="ECO:0000313" key="8">
    <source>
        <dbReference type="Proteomes" id="UP000270988"/>
    </source>
</evidence>
<dbReference type="InterPro" id="IPR036259">
    <property type="entry name" value="MFS_trans_sf"/>
</dbReference>
<dbReference type="SUPFAM" id="SSF103473">
    <property type="entry name" value="MFS general substrate transporter"/>
    <property type="match status" value="1"/>
</dbReference>
<accession>A0A448UYI8</accession>
<gene>
    <name evidence="7" type="primary">stp_3</name>
    <name evidence="7" type="ORF">NCTC10918_02284</name>
</gene>
<dbReference type="InterPro" id="IPR020846">
    <property type="entry name" value="MFS_dom"/>
</dbReference>
<dbReference type="Proteomes" id="UP000270988">
    <property type="component" value="Chromosome"/>
</dbReference>
<reference evidence="7 8" key="1">
    <citation type="submission" date="2018-12" db="EMBL/GenBank/DDBJ databases">
        <authorList>
            <consortium name="Pathogen Informatics"/>
        </authorList>
    </citation>
    <scope>NUCLEOTIDE SEQUENCE [LARGE SCALE GENOMIC DNA]</scope>
    <source>
        <strain evidence="7 8">NCTC10918</strain>
    </source>
</reference>
<dbReference type="GO" id="GO:0005886">
    <property type="term" value="C:plasma membrane"/>
    <property type="evidence" value="ECO:0007669"/>
    <property type="project" value="UniProtKB-SubCell"/>
</dbReference>
<dbReference type="EMBL" id="LR134521">
    <property type="protein sequence ID" value="VEJ30992.1"/>
    <property type="molecule type" value="Genomic_DNA"/>
</dbReference>
<protein>
    <submittedName>
        <fullName evidence="7">Spectinomycin tetracycline efflux pump</fullName>
    </submittedName>
</protein>
<evidence type="ECO:0000256" key="3">
    <source>
        <dbReference type="ARBA" id="ARBA00022989"/>
    </source>
</evidence>
<evidence type="ECO:0000259" key="6">
    <source>
        <dbReference type="PROSITE" id="PS50850"/>
    </source>
</evidence>
<evidence type="ECO:0000313" key="7">
    <source>
        <dbReference type="EMBL" id="VEJ30992.1"/>
    </source>
</evidence>
<keyword evidence="4 5" id="KW-0472">Membrane</keyword>
<dbReference type="AlphaFoldDB" id="A0A448UYI8"/>
<feature type="transmembrane region" description="Helical" evidence="5">
    <location>
        <begin position="25"/>
        <end position="49"/>
    </location>
</feature>
<dbReference type="PANTHER" id="PTHR42718">
    <property type="entry name" value="MAJOR FACILITATOR SUPERFAMILY MULTIDRUG TRANSPORTER MFSC"/>
    <property type="match status" value="1"/>
</dbReference>
<dbReference type="Pfam" id="PF07690">
    <property type="entry name" value="MFS_1"/>
    <property type="match status" value="1"/>
</dbReference>
<feature type="domain" description="Major facilitator superfamily (MFS) profile" evidence="6">
    <location>
        <begin position="26"/>
        <end position="124"/>
    </location>
</feature>
<comment type="subcellular location">
    <subcellularLocation>
        <location evidence="1">Cell membrane</location>
        <topology evidence="1">Multi-pass membrane protein</topology>
    </subcellularLocation>
</comment>
<evidence type="ECO:0000256" key="4">
    <source>
        <dbReference type="ARBA" id="ARBA00023136"/>
    </source>
</evidence>
<dbReference type="Gene3D" id="1.20.1720.10">
    <property type="entry name" value="Multidrug resistance protein D"/>
    <property type="match status" value="1"/>
</dbReference>
<evidence type="ECO:0000256" key="2">
    <source>
        <dbReference type="ARBA" id="ARBA00022692"/>
    </source>
</evidence>
<evidence type="ECO:0000256" key="5">
    <source>
        <dbReference type="SAM" id="Phobius"/>
    </source>
</evidence>
<sequence>MAEPAASKTHRSVPSMEQTAEKPWVAMWSLVIGFFMILLDTTIVTVALPHMQHELNASLSAVIWVTSAYLLAYAVPLLITGRLGDRFGQKQMYLLGMVVFTLSSLWCGLSPNVEMLIVARVVQG</sequence>
<dbReference type="InterPro" id="IPR011701">
    <property type="entry name" value="MFS"/>
</dbReference>
<keyword evidence="2 5" id="KW-0812">Transmembrane</keyword>
<evidence type="ECO:0000256" key="1">
    <source>
        <dbReference type="ARBA" id="ARBA00004651"/>
    </source>
</evidence>